<dbReference type="Pfam" id="PF09339">
    <property type="entry name" value="HTH_IclR"/>
    <property type="match status" value="1"/>
</dbReference>
<evidence type="ECO:0000313" key="6">
    <source>
        <dbReference type="EMBL" id="RDI67317.1"/>
    </source>
</evidence>
<dbReference type="Proteomes" id="UP000254869">
    <property type="component" value="Unassembled WGS sequence"/>
</dbReference>
<dbReference type="PROSITE" id="PS51077">
    <property type="entry name" value="HTH_ICLR"/>
    <property type="match status" value="1"/>
</dbReference>
<feature type="domain" description="HTH iclR-type" evidence="4">
    <location>
        <begin position="16"/>
        <end position="75"/>
    </location>
</feature>
<dbReference type="SUPFAM" id="SSF55781">
    <property type="entry name" value="GAF domain-like"/>
    <property type="match status" value="1"/>
</dbReference>
<evidence type="ECO:0000256" key="3">
    <source>
        <dbReference type="ARBA" id="ARBA00023163"/>
    </source>
</evidence>
<evidence type="ECO:0000256" key="1">
    <source>
        <dbReference type="ARBA" id="ARBA00023015"/>
    </source>
</evidence>
<sequence length="278" mass="29026">MNSVQAVTKNASAGGRSVLEGAFALLEALADGEDRGLTDAAAAAGLPKATAHRLLDQLVALGAVERRDGRYTLGPRTFRLGQAWRPARLLRAAAARPLGKLAATTERGGFSLAVTEGGQTLLVAGIGREVNEAFPLRAGVLLPPATAAEKILRATGFAEPPEGWSPREWTRATRAARDRGLAYDLDMRYVGVACVAAPVHAPSGAVVAALAASTFDLRQVDTVAEAVRRSAAQVGTELARILRAERAVSPWTAREAWPALDQPAVANGSSQASHSRTA</sequence>
<dbReference type="EMBL" id="QQBC01000003">
    <property type="protein sequence ID" value="RDI67317.1"/>
    <property type="molecule type" value="Genomic_DNA"/>
</dbReference>
<reference evidence="6 7" key="1">
    <citation type="submission" date="2018-07" db="EMBL/GenBank/DDBJ databases">
        <title>Genomic Encyclopedia of Type Strains, Phase IV (KMG-IV): sequencing the most valuable type-strain genomes for metagenomic binning, comparative biology and taxonomic classification.</title>
        <authorList>
            <person name="Goeker M."/>
        </authorList>
    </citation>
    <scope>NUCLEOTIDE SEQUENCE [LARGE SCALE GENOMIC DNA]</scope>
    <source>
        <strain evidence="6 7">DSM 44290</strain>
    </source>
</reference>
<dbReference type="InterPro" id="IPR036390">
    <property type="entry name" value="WH_DNA-bd_sf"/>
</dbReference>
<keyword evidence="2" id="KW-0238">DNA-binding</keyword>
<dbReference type="Gene3D" id="3.30.450.40">
    <property type="match status" value="1"/>
</dbReference>
<proteinExistence type="predicted"/>
<protein>
    <submittedName>
        <fullName evidence="6">IclR family transcriptional regulator</fullName>
    </submittedName>
</protein>
<accession>A0A370I9C2</accession>
<evidence type="ECO:0000259" key="5">
    <source>
        <dbReference type="PROSITE" id="PS51078"/>
    </source>
</evidence>
<dbReference type="PANTHER" id="PTHR30136:SF24">
    <property type="entry name" value="HTH-TYPE TRANSCRIPTIONAL REPRESSOR ALLR"/>
    <property type="match status" value="1"/>
</dbReference>
<dbReference type="Pfam" id="PF01614">
    <property type="entry name" value="IclR_C"/>
    <property type="match status" value="1"/>
</dbReference>
<keyword evidence="7" id="KW-1185">Reference proteome</keyword>
<dbReference type="GO" id="GO:0003700">
    <property type="term" value="F:DNA-binding transcription factor activity"/>
    <property type="evidence" value="ECO:0007669"/>
    <property type="project" value="TreeGrafter"/>
</dbReference>
<dbReference type="InterPro" id="IPR005471">
    <property type="entry name" value="Tscrpt_reg_IclR_N"/>
</dbReference>
<keyword evidence="3" id="KW-0804">Transcription</keyword>
<dbReference type="SMART" id="SM00346">
    <property type="entry name" value="HTH_ICLR"/>
    <property type="match status" value="1"/>
</dbReference>
<dbReference type="GO" id="GO:0045892">
    <property type="term" value="P:negative regulation of DNA-templated transcription"/>
    <property type="evidence" value="ECO:0007669"/>
    <property type="project" value="TreeGrafter"/>
</dbReference>
<keyword evidence="1" id="KW-0805">Transcription regulation</keyword>
<dbReference type="InterPro" id="IPR014757">
    <property type="entry name" value="Tscrpt_reg_IclR_C"/>
</dbReference>
<dbReference type="InterPro" id="IPR036388">
    <property type="entry name" value="WH-like_DNA-bd_sf"/>
</dbReference>
<dbReference type="PROSITE" id="PS51078">
    <property type="entry name" value="ICLR_ED"/>
    <property type="match status" value="1"/>
</dbReference>
<dbReference type="SUPFAM" id="SSF46785">
    <property type="entry name" value="Winged helix' DNA-binding domain"/>
    <property type="match status" value="1"/>
</dbReference>
<dbReference type="PANTHER" id="PTHR30136">
    <property type="entry name" value="HELIX-TURN-HELIX TRANSCRIPTIONAL REGULATOR, ICLR FAMILY"/>
    <property type="match status" value="1"/>
</dbReference>
<dbReference type="AlphaFoldDB" id="A0A370I9C2"/>
<organism evidence="6 7">
    <name type="scientific">Nocardia pseudobrasiliensis</name>
    <dbReference type="NCBI Taxonomy" id="45979"/>
    <lineage>
        <taxon>Bacteria</taxon>
        <taxon>Bacillati</taxon>
        <taxon>Actinomycetota</taxon>
        <taxon>Actinomycetes</taxon>
        <taxon>Mycobacteriales</taxon>
        <taxon>Nocardiaceae</taxon>
        <taxon>Nocardia</taxon>
    </lineage>
</organism>
<dbReference type="Gene3D" id="1.10.10.10">
    <property type="entry name" value="Winged helix-like DNA-binding domain superfamily/Winged helix DNA-binding domain"/>
    <property type="match status" value="1"/>
</dbReference>
<evidence type="ECO:0000256" key="2">
    <source>
        <dbReference type="ARBA" id="ARBA00023125"/>
    </source>
</evidence>
<dbReference type="GO" id="GO:0003677">
    <property type="term" value="F:DNA binding"/>
    <property type="evidence" value="ECO:0007669"/>
    <property type="project" value="UniProtKB-KW"/>
</dbReference>
<feature type="domain" description="IclR-ED" evidence="5">
    <location>
        <begin position="76"/>
        <end position="240"/>
    </location>
</feature>
<dbReference type="STRING" id="1210086.GCA_001613105_04298"/>
<name>A0A370I9C2_9NOCA</name>
<comment type="caution">
    <text evidence="6">The sequence shown here is derived from an EMBL/GenBank/DDBJ whole genome shotgun (WGS) entry which is preliminary data.</text>
</comment>
<evidence type="ECO:0000313" key="7">
    <source>
        <dbReference type="Proteomes" id="UP000254869"/>
    </source>
</evidence>
<evidence type="ECO:0000259" key="4">
    <source>
        <dbReference type="PROSITE" id="PS51077"/>
    </source>
</evidence>
<dbReference type="InterPro" id="IPR029016">
    <property type="entry name" value="GAF-like_dom_sf"/>
</dbReference>
<gene>
    <name evidence="6" type="ORF">DFR76_103388</name>
</gene>
<dbReference type="InterPro" id="IPR050707">
    <property type="entry name" value="HTH_MetabolicPath_Reg"/>
</dbReference>